<dbReference type="HOGENOM" id="CLU_2445416_0_0_1"/>
<dbReference type="GeneID" id="17274106"/>
<reference evidence="2" key="1">
    <citation type="journal article" date="2013" name="Nature">
        <title>Pan genome of the phytoplankton Emiliania underpins its global distribution.</title>
        <authorList>
            <person name="Read B.A."/>
            <person name="Kegel J."/>
            <person name="Klute M.J."/>
            <person name="Kuo A."/>
            <person name="Lefebvre S.C."/>
            <person name="Maumus F."/>
            <person name="Mayer C."/>
            <person name="Miller J."/>
            <person name="Monier A."/>
            <person name="Salamov A."/>
            <person name="Young J."/>
            <person name="Aguilar M."/>
            <person name="Claverie J.M."/>
            <person name="Frickenhaus S."/>
            <person name="Gonzalez K."/>
            <person name="Herman E.K."/>
            <person name="Lin Y.C."/>
            <person name="Napier J."/>
            <person name="Ogata H."/>
            <person name="Sarno A.F."/>
            <person name="Shmutz J."/>
            <person name="Schroeder D."/>
            <person name="de Vargas C."/>
            <person name="Verret F."/>
            <person name="von Dassow P."/>
            <person name="Valentin K."/>
            <person name="Van de Peer Y."/>
            <person name="Wheeler G."/>
            <person name="Dacks J.B."/>
            <person name="Delwiche C.F."/>
            <person name="Dyhrman S.T."/>
            <person name="Glockner G."/>
            <person name="John U."/>
            <person name="Richards T."/>
            <person name="Worden A.Z."/>
            <person name="Zhang X."/>
            <person name="Grigoriev I.V."/>
            <person name="Allen A.E."/>
            <person name="Bidle K."/>
            <person name="Borodovsky M."/>
            <person name="Bowler C."/>
            <person name="Brownlee C."/>
            <person name="Cock J.M."/>
            <person name="Elias M."/>
            <person name="Gladyshev V.N."/>
            <person name="Groth M."/>
            <person name="Guda C."/>
            <person name="Hadaegh A."/>
            <person name="Iglesias-Rodriguez M.D."/>
            <person name="Jenkins J."/>
            <person name="Jones B.M."/>
            <person name="Lawson T."/>
            <person name="Leese F."/>
            <person name="Lindquist E."/>
            <person name="Lobanov A."/>
            <person name="Lomsadze A."/>
            <person name="Malik S.B."/>
            <person name="Marsh M.E."/>
            <person name="Mackinder L."/>
            <person name="Mock T."/>
            <person name="Mueller-Roeber B."/>
            <person name="Pagarete A."/>
            <person name="Parker M."/>
            <person name="Probert I."/>
            <person name="Quesneville H."/>
            <person name="Raines C."/>
            <person name="Rensing S.A."/>
            <person name="Riano-Pachon D.M."/>
            <person name="Richier S."/>
            <person name="Rokitta S."/>
            <person name="Shiraiwa Y."/>
            <person name="Soanes D.M."/>
            <person name="van der Giezen M."/>
            <person name="Wahlund T.M."/>
            <person name="Williams B."/>
            <person name="Wilson W."/>
            <person name="Wolfe G."/>
            <person name="Wurch L.L."/>
        </authorList>
    </citation>
    <scope>NUCLEOTIDE SEQUENCE</scope>
</reference>
<protein>
    <submittedName>
        <fullName evidence="1">Uncharacterized protein</fullName>
    </submittedName>
</protein>
<dbReference type="AlphaFoldDB" id="A0A0D3JYH5"/>
<sequence>MAGGAVADRANLVQRDYEARAAALDAKPHVQAWNNGSRDAVSSVLRSFGTVRSLVVGAYAEASDDLHQLFDCVVDSASKDQAALEADRRA</sequence>
<evidence type="ECO:0000313" key="1">
    <source>
        <dbReference type="EnsemblProtists" id="EOD28560"/>
    </source>
</evidence>
<evidence type="ECO:0000313" key="2">
    <source>
        <dbReference type="Proteomes" id="UP000013827"/>
    </source>
</evidence>
<name>A0A0D3JYH5_EMIH1</name>
<dbReference type="PaxDb" id="2903-EOD28560"/>
<reference evidence="1" key="2">
    <citation type="submission" date="2024-10" db="UniProtKB">
        <authorList>
            <consortium name="EnsemblProtists"/>
        </authorList>
    </citation>
    <scope>IDENTIFICATION</scope>
</reference>
<keyword evidence="2" id="KW-1185">Reference proteome</keyword>
<dbReference type="EnsemblProtists" id="EOD28560">
    <property type="protein sequence ID" value="EOD28560"/>
    <property type="gene ID" value="EMIHUDRAFT_204485"/>
</dbReference>
<accession>A0A0D3JYH5</accession>
<proteinExistence type="predicted"/>
<dbReference type="RefSeq" id="XP_005780989.1">
    <property type="nucleotide sequence ID" value="XM_005780932.1"/>
</dbReference>
<organism evidence="1 2">
    <name type="scientific">Emiliania huxleyi (strain CCMP1516)</name>
    <dbReference type="NCBI Taxonomy" id="280463"/>
    <lineage>
        <taxon>Eukaryota</taxon>
        <taxon>Haptista</taxon>
        <taxon>Haptophyta</taxon>
        <taxon>Prymnesiophyceae</taxon>
        <taxon>Isochrysidales</taxon>
        <taxon>Noelaerhabdaceae</taxon>
        <taxon>Emiliania</taxon>
    </lineage>
</organism>
<dbReference type="Proteomes" id="UP000013827">
    <property type="component" value="Unassembled WGS sequence"/>
</dbReference>
<dbReference type="KEGG" id="ehx:EMIHUDRAFT_204485"/>